<dbReference type="GO" id="GO:0016747">
    <property type="term" value="F:acyltransferase activity, transferring groups other than amino-acyl groups"/>
    <property type="evidence" value="ECO:0007669"/>
    <property type="project" value="InterPro"/>
</dbReference>
<gene>
    <name evidence="2" type="ORF">SAMN02927928_0623</name>
</gene>
<dbReference type="OrthoDB" id="5459937at2"/>
<protein>
    <submittedName>
        <fullName evidence="2">Phosphinothricin acetyltransferase</fullName>
    </submittedName>
</protein>
<dbReference type="PANTHER" id="PTHR43072">
    <property type="entry name" value="N-ACETYLTRANSFERASE"/>
    <property type="match status" value="1"/>
</dbReference>
<name>A0A1G4PSJ0_9CAUL</name>
<proteinExistence type="predicted"/>
<evidence type="ECO:0000259" key="1">
    <source>
        <dbReference type="PROSITE" id="PS51186"/>
    </source>
</evidence>
<dbReference type="RefSeq" id="WP_090643529.1">
    <property type="nucleotide sequence ID" value="NZ_CBCRYE010000001.1"/>
</dbReference>
<dbReference type="SUPFAM" id="SSF55729">
    <property type="entry name" value="Acyl-CoA N-acyltransferases (Nat)"/>
    <property type="match status" value="1"/>
</dbReference>
<dbReference type="STRING" id="260084.SAMN02927928_0623"/>
<evidence type="ECO:0000313" key="2">
    <source>
        <dbReference type="EMBL" id="SCW35155.1"/>
    </source>
</evidence>
<feature type="domain" description="N-acetyltransferase" evidence="1">
    <location>
        <begin position="2"/>
        <end position="165"/>
    </location>
</feature>
<sequence>MIDIRPATEDDFTAITAIYAWNVAHGTGTFALEAPPESEMLAGFHAVQKLRLPYLVAEEDGKVLGYAYAAPFRTRPAYKYVVEDSIYLAPEATGRGIGKALLLKLMELCTKRGLYSMIAVIGDSENLASIGVHKACGFDYTGSLPRAGFKFDRWLDVVFMTCDLLPYTPDPQGAGWDG</sequence>
<dbReference type="PROSITE" id="PS51186">
    <property type="entry name" value="GNAT"/>
    <property type="match status" value="1"/>
</dbReference>
<keyword evidence="2" id="KW-0808">Transferase</keyword>
<dbReference type="InterPro" id="IPR000182">
    <property type="entry name" value="GNAT_dom"/>
</dbReference>
<dbReference type="InterPro" id="IPR016181">
    <property type="entry name" value="Acyl_CoA_acyltransferase"/>
</dbReference>
<dbReference type="Pfam" id="PF00583">
    <property type="entry name" value="Acetyltransf_1"/>
    <property type="match status" value="1"/>
</dbReference>
<dbReference type="Proteomes" id="UP000199150">
    <property type="component" value="Unassembled WGS sequence"/>
</dbReference>
<dbReference type="PANTHER" id="PTHR43072:SF8">
    <property type="entry name" value="ACYLTRANSFERASE FABY-RELATED"/>
    <property type="match status" value="1"/>
</dbReference>
<accession>A0A1G4PSJ0</accession>
<dbReference type="AlphaFoldDB" id="A0A1G4PSJ0"/>
<dbReference type="Gene3D" id="3.40.630.30">
    <property type="match status" value="1"/>
</dbReference>
<organism evidence="2 3">
    <name type="scientific">Asticcacaulis taihuensis</name>
    <dbReference type="NCBI Taxonomy" id="260084"/>
    <lineage>
        <taxon>Bacteria</taxon>
        <taxon>Pseudomonadati</taxon>
        <taxon>Pseudomonadota</taxon>
        <taxon>Alphaproteobacteria</taxon>
        <taxon>Caulobacterales</taxon>
        <taxon>Caulobacteraceae</taxon>
        <taxon>Asticcacaulis</taxon>
    </lineage>
</organism>
<dbReference type="EMBL" id="FMTS01000001">
    <property type="protein sequence ID" value="SCW35155.1"/>
    <property type="molecule type" value="Genomic_DNA"/>
</dbReference>
<dbReference type="CDD" id="cd04301">
    <property type="entry name" value="NAT_SF"/>
    <property type="match status" value="1"/>
</dbReference>
<evidence type="ECO:0000313" key="3">
    <source>
        <dbReference type="Proteomes" id="UP000199150"/>
    </source>
</evidence>
<reference evidence="3" key="1">
    <citation type="submission" date="2016-10" db="EMBL/GenBank/DDBJ databases">
        <authorList>
            <person name="Varghese N."/>
            <person name="Submissions S."/>
        </authorList>
    </citation>
    <scope>NUCLEOTIDE SEQUENCE [LARGE SCALE GENOMIC DNA]</scope>
    <source>
        <strain evidence="3">CGMCC 1.3431</strain>
    </source>
</reference>
<keyword evidence="3" id="KW-1185">Reference proteome</keyword>